<dbReference type="EMBL" id="CAHIKZ030004777">
    <property type="protein sequence ID" value="CAE1315316.1"/>
    <property type="molecule type" value="Genomic_DNA"/>
</dbReference>
<comment type="caution">
    <text evidence="2">The sequence shown here is derived from an EMBL/GenBank/DDBJ whole genome shotgun (WGS) entry which is preliminary data.</text>
</comment>
<reference evidence="2" key="1">
    <citation type="submission" date="2021-01" db="EMBL/GenBank/DDBJ databases">
        <authorList>
            <person name="Li R."/>
            <person name="Bekaert M."/>
        </authorList>
    </citation>
    <scope>NUCLEOTIDE SEQUENCE</scope>
    <source>
        <strain evidence="2">Farmed</strain>
    </source>
</reference>
<name>A0A812E4T4_ACAPH</name>
<feature type="transmembrane region" description="Helical" evidence="1">
    <location>
        <begin position="170"/>
        <end position="186"/>
    </location>
</feature>
<feature type="transmembrane region" description="Helical" evidence="1">
    <location>
        <begin position="258"/>
        <end position="282"/>
    </location>
</feature>
<evidence type="ECO:0000256" key="1">
    <source>
        <dbReference type="SAM" id="Phobius"/>
    </source>
</evidence>
<feature type="transmembrane region" description="Helical" evidence="1">
    <location>
        <begin position="123"/>
        <end position="150"/>
    </location>
</feature>
<organism evidence="2 3">
    <name type="scientific">Acanthosepion pharaonis</name>
    <name type="common">Pharaoh cuttlefish</name>
    <name type="synonym">Sepia pharaonis</name>
    <dbReference type="NCBI Taxonomy" id="158019"/>
    <lineage>
        <taxon>Eukaryota</taxon>
        <taxon>Metazoa</taxon>
        <taxon>Spiralia</taxon>
        <taxon>Lophotrochozoa</taxon>
        <taxon>Mollusca</taxon>
        <taxon>Cephalopoda</taxon>
        <taxon>Coleoidea</taxon>
        <taxon>Decapodiformes</taxon>
        <taxon>Sepiida</taxon>
        <taxon>Sepiina</taxon>
        <taxon>Sepiidae</taxon>
        <taxon>Acanthosepion</taxon>
    </lineage>
</organism>
<feature type="transmembrane region" description="Helical" evidence="1">
    <location>
        <begin position="191"/>
        <end position="212"/>
    </location>
</feature>
<keyword evidence="3" id="KW-1185">Reference proteome</keyword>
<evidence type="ECO:0000313" key="3">
    <source>
        <dbReference type="Proteomes" id="UP000597762"/>
    </source>
</evidence>
<accession>A0A812E4T4</accession>
<gene>
    <name evidence="2" type="ORF">SPHA_66244</name>
</gene>
<protein>
    <submittedName>
        <fullName evidence="2">Uncharacterized protein</fullName>
    </submittedName>
</protein>
<keyword evidence="1" id="KW-0472">Membrane</keyword>
<feature type="transmembrane region" description="Helical" evidence="1">
    <location>
        <begin position="34"/>
        <end position="58"/>
    </location>
</feature>
<proteinExistence type="predicted"/>
<feature type="transmembrane region" description="Helical" evidence="1">
    <location>
        <begin position="224"/>
        <end position="246"/>
    </location>
</feature>
<dbReference type="AlphaFoldDB" id="A0A812E4T4"/>
<evidence type="ECO:0000313" key="2">
    <source>
        <dbReference type="EMBL" id="CAE1315316.1"/>
    </source>
</evidence>
<keyword evidence="1" id="KW-1133">Transmembrane helix</keyword>
<dbReference type="Proteomes" id="UP000597762">
    <property type="component" value="Unassembled WGS sequence"/>
</dbReference>
<sequence>MSVSVALYLSHIFCFLVFASFSLSDHLISRYPSIYGFFLSGVQPLSICLYLSLLNLSLCVCVSTFVRHHHPVTIDIPPCVSDCLTLYRSLFFCSPSSASFNQSLFLSSKSLCLSVSLPSYSSLYFLCLSVFISSSLSLSLFLSLSLSLFLSLSLRASVVPFLPGFQPLSIAHSLYFLNLYACLYLFNRIPLYIFCLSVFISSYISLSLFLSLSLRASVFPFLPGFQPLSIAHSLYLLNLYACLYLFHRIPLYIFCVSLSLLVRISLSLSLSLSLCLAVHLHLPLLNSLVLPVPQFLPLTLPTNLSLTAYISKLSPPFCLLARLVLSPCPPPIFC</sequence>
<keyword evidence="1" id="KW-0812">Transmembrane</keyword>